<keyword evidence="15" id="KW-1185">Reference proteome</keyword>
<comment type="subcellular location">
    <subcellularLocation>
        <location evidence="1">Endoplasmic reticulum membrane</location>
        <topology evidence="1">Single-pass membrane protein</topology>
    </subcellularLocation>
</comment>
<organism evidence="14 15">
    <name type="scientific">Ilumatobacter fluminis</name>
    <dbReference type="NCBI Taxonomy" id="467091"/>
    <lineage>
        <taxon>Bacteria</taxon>
        <taxon>Bacillati</taxon>
        <taxon>Actinomycetota</taxon>
        <taxon>Acidimicrobiia</taxon>
        <taxon>Acidimicrobiales</taxon>
        <taxon>Ilumatobacteraceae</taxon>
        <taxon>Ilumatobacter</taxon>
    </lineage>
</organism>
<dbReference type="EC" id="2.4.1.117" evidence="4"/>
<dbReference type="InterPro" id="IPR029044">
    <property type="entry name" value="Nucleotide-diphossugar_trans"/>
</dbReference>
<evidence type="ECO:0000256" key="1">
    <source>
        <dbReference type="ARBA" id="ARBA00004389"/>
    </source>
</evidence>
<keyword evidence="10" id="KW-1133">Transmembrane helix</keyword>
<keyword evidence="6 14" id="KW-0808">Transferase</keyword>
<evidence type="ECO:0000256" key="8">
    <source>
        <dbReference type="ARBA" id="ARBA00022824"/>
    </source>
</evidence>
<sequence length="283" mass="30764">MNSSTDDALPTTEAGTPGLDLYRRWAEQPIDGPPEISIVIPAYNEEWRILPTIGAIAVEISKLDRPWELIVSDDGSSDDTRKLVRELGLPNLRLIESENTGKGGAVRRGMLAAKGDYVLFADADQSTPIEQFSQLLAEITEGGADVVVGSRAADGADVANKSLLRKVMSAGLNGIVRVGFRIPISDTQCGFKLFTRDAADELFGVQRIDGFSFDLEILFLARKRGMKISEVPVAWYDAPGSTVDPGKVAIQFLKDLVRIRTWSIQGKYSTPRSAAPEAEKDPA</sequence>
<dbReference type="RefSeq" id="WP_133870306.1">
    <property type="nucleotide sequence ID" value="NZ_SOAU01000001.1"/>
</dbReference>
<keyword evidence="9" id="KW-0735">Signal-anchor</keyword>
<dbReference type="OrthoDB" id="2369748at2"/>
<dbReference type="CDD" id="cd04188">
    <property type="entry name" value="DPG_synthase"/>
    <property type="match status" value="1"/>
</dbReference>
<accession>A0A4R7I5T2</accession>
<dbReference type="PANTHER" id="PTHR10859:SF91">
    <property type="entry name" value="DOLICHYL-PHOSPHATE BETA-GLUCOSYLTRANSFERASE"/>
    <property type="match status" value="1"/>
</dbReference>
<dbReference type="GO" id="GO:0004581">
    <property type="term" value="F:dolichyl-phosphate beta-glucosyltransferase activity"/>
    <property type="evidence" value="ECO:0007669"/>
    <property type="project" value="UniProtKB-EC"/>
</dbReference>
<evidence type="ECO:0000259" key="13">
    <source>
        <dbReference type="Pfam" id="PF00535"/>
    </source>
</evidence>
<protein>
    <recommendedName>
        <fullName evidence="4">dolichyl-phosphate beta-glucosyltransferase</fullName>
        <ecNumber evidence="4">2.4.1.117</ecNumber>
    </recommendedName>
</protein>
<keyword evidence="11" id="KW-0472">Membrane</keyword>
<dbReference type="Proteomes" id="UP000294558">
    <property type="component" value="Unassembled WGS sequence"/>
</dbReference>
<evidence type="ECO:0000256" key="11">
    <source>
        <dbReference type="ARBA" id="ARBA00023136"/>
    </source>
</evidence>
<evidence type="ECO:0000256" key="5">
    <source>
        <dbReference type="ARBA" id="ARBA00022676"/>
    </source>
</evidence>
<comment type="similarity">
    <text evidence="3">Belongs to the glycosyltransferase 2 family.</text>
</comment>
<evidence type="ECO:0000256" key="4">
    <source>
        <dbReference type="ARBA" id="ARBA00012583"/>
    </source>
</evidence>
<dbReference type="Pfam" id="PF00535">
    <property type="entry name" value="Glycos_transf_2"/>
    <property type="match status" value="1"/>
</dbReference>
<comment type="catalytic activity">
    <reaction evidence="12">
        <text>a di-trans,poly-cis-dolichyl phosphate + UDP-alpha-D-glucose = a di-trans,poly-cis-dolichyl beta-D-glucosyl phosphate + UDP</text>
        <dbReference type="Rhea" id="RHEA:15401"/>
        <dbReference type="Rhea" id="RHEA-COMP:19498"/>
        <dbReference type="Rhea" id="RHEA-COMP:19502"/>
        <dbReference type="ChEBI" id="CHEBI:57525"/>
        <dbReference type="ChEBI" id="CHEBI:57683"/>
        <dbReference type="ChEBI" id="CHEBI:58223"/>
        <dbReference type="ChEBI" id="CHEBI:58885"/>
        <dbReference type="EC" id="2.4.1.117"/>
    </reaction>
    <physiologicalReaction direction="left-to-right" evidence="12">
        <dbReference type="Rhea" id="RHEA:15402"/>
    </physiologicalReaction>
</comment>
<keyword evidence="8" id="KW-0256">Endoplasmic reticulum</keyword>
<dbReference type="PANTHER" id="PTHR10859">
    <property type="entry name" value="GLYCOSYL TRANSFERASE"/>
    <property type="match status" value="1"/>
</dbReference>
<proteinExistence type="inferred from homology"/>
<dbReference type="GO" id="GO:0006487">
    <property type="term" value="P:protein N-linked glycosylation"/>
    <property type="evidence" value="ECO:0007669"/>
    <property type="project" value="TreeGrafter"/>
</dbReference>
<gene>
    <name evidence="14" type="ORF">BDK89_3677</name>
</gene>
<keyword evidence="5" id="KW-0328">Glycosyltransferase</keyword>
<dbReference type="AlphaFoldDB" id="A0A4R7I5T2"/>
<evidence type="ECO:0000256" key="10">
    <source>
        <dbReference type="ARBA" id="ARBA00022989"/>
    </source>
</evidence>
<dbReference type="InterPro" id="IPR001173">
    <property type="entry name" value="Glyco_trans_2-like"/>
</dbReference>
<name>A0A4R7I5T2_9ACTN</name>
<evidence type="ECO:0000256" key="7">
    <source>
        <dbReference type="ARBA" id="ARBA00022692"/>
    </source>
</evidence>
<keyword evidence="7" id="KW-0812">Transmembrane</keyword>
<evidence type="ECO:0000313" key="14">
    <source>
        <dbReference type="EMBL" id="TDT18063.1"/>
    </source>
</evidence>
<evidence type="ECO:0000256" key="12">
    <source>
        <dbReference type="ARBA" id="ARBA00045097"/>
    </source>
</evidence>
<feature type="domain" description="Glycosyltransferase 2-like" evidence="13">
    <location>
        <begin position="37"/>
        <end position="203"/>
    </location>
</feature>
<dbReference type="Gene3D" id="3.90.550.10">
    <property type="entry name" value="Spore Coat Polysaccharide Biosynthesis Protein SpsA, Chain A"/>
    <property type="match status" value="1"/>
</dbReference>
<dbReference type="EMBL" id="SOAU01000001">
    <property type="protein sequence ID" value="TDT18063.1"/>
    <property type="molecule type" value="Genomic_DNA"/>
</dbReference>
<comment type="caution">
    <text evidence="14">The sequence shown here is derived from an EMBL/GenBank/DDBJ whole genome shotgun (WGS) entry which is preliminary data.</text>
</comment>
<evidence type="ECO:0000313" key="15">
    <source>
        <dbReference type="Proteomes" id="UP000294558"/>
    </source>
</evidence>
<comment type="pathway">
    <text evidence="2">Protein modification; protein glycosylation.</text>
</comment>
<evidence type="ECO:0000256" key="3">
    <source>
        <dbReference type="ARBA" id="ARBA00006739"/>
    </source>
</evidence>
<dbReference type="SUPFAM" id="SSF53448">
    <property type="entry name" value="Nucleotide-diphospho-sugar transferases"/>
    <property type="match status" value="1"/>
</dbReference>
<evidence type="ECO:0000256" key="9">
    <source>
        <dbReference type="ARBA" id="ARBA00022968"/>
    </source>
</evidence>
<dbReference type="InterPro" id="IPR035518">
    <property type="entry name" value="DPG_synthase"/>
</dbReference>
<evidence type="ECO:0000256" key="2">
    <source>
        <dbReference type="ARBA" id="ARBA00004922"/>
    </source>
</evidence>
<evidence type="ECO:0000256" key="6">
    <source>
        <dbReference type="ARBA" id="ARBA00022679"/>
    </source>
</evidence>
<reference evidence="14 15" key="1">
    <citation type="submission" date="2019-03" db="EMBL/GenBank/DDBJ databases">
        <title>Sequencing the genomes of 1000 actinobacteria strains.</title>
        <authorList>
            <person name="Klenk H.-P."/>
        </authorList>
    </citation>
    <scope>NUCLEOTIDE SEQUENCE [LARGE SCALE GENOMIC DNA]</scope>
    <source>
        <strain evidence="14 15">DSM 18936</strain>
    </source>
</reference>